<dbReference type="EMBL" id="JH660645">
    <property type="protein sequence ID" value="EIM27231.1"/>
    <property type="molecule type" value="Genomic_DNA"/>
</dbReference>
<accession>I4YTD9</accession>
<dbReference type="RefSeq" id="WP_009763281.1">
    <property type="nucleotide sequence ID" value="NZ_CP141048.1"/>
</dbReference>
<proteinExistence type="predicted"/>
<keyword evidence="2" id="KW-1185">Reference proteome</keyword>
<protein>
    <submittedName>
        <fullName evidence="1">Uncharacterized protein</fullName>
    </submittedName>
</protein>
<reference evidence="1 2" key="1">
    <citation type="submission" date="2012-02" db="EMBL/GenBank/DDBJ databases">
        <title>Improved High-Quality Draft sequence of Microvirga sp. WSM3557.</title>
        <authorList>
            <consortium name="US DOE Joint Genome Institute"/>
            <person name="Lucas S."/>
            <person name="Han J."/>
            <person name="Lapidus A."/>
            <person name="Cheng J.-F."/>
            <person name="Goodwin L."/>
            <person name="Pitluck S."/>
            <person name="Peters L."/>
            <person name="Zhang X."/>
            <person name="Detter J.C."/>
            <person name="Han C."/>
            <person name="Tapia R."/>
            <person name="Land M."/>
            <person name="Hauser L."/>
            <person name="Kyrpides N."/>
            <person name="Ivanova N."/>
            <person name="Pagani I."/>
            <person name="Brau L."/>
            <person name="Yates R."/>
            <person name="O'Hara G."/>
            <person name="Rui T."/>
            <person name="Howieson J."/>
            <person name="Reeve W."/>
            <person name="Woyke T."/>
        </authorList>
    </citation>
    <scope>NUCLEOTIDE SEQUENCE [LARGE SCALE GENOMIC DNA]</scope>
    <source>
        <strain evidence="1 2">WSM3557</strain>
    </source>
</reference>
<organism evidence="1 2">
    <name type="scientific">Microvirga lotononidis</name>
    <dbReference type="NCBI Taxonomy" id="864069"/>
    <lineage>
        <taxon>Bacteria</taxon>
        <taxon>Pseudomonadati</taxon>
        <taxon>Pseudomonadota</taxon>
        <taxon>Alphaproteobacteria</taxon>
        <taxon>Hyphomicrobiales</taxon>
        <taxon>Methylobacteriaceae</taxon>
        <taxon>Microvirga</taxon>
    </lineage>
</organism>
<dbReference type="AlphaFoldDB" id="I4YTD9"/>
<name>I4YTD9_9HYPH</name>
<evidence type="ECO:0000313" key="2">
    <source>
        <dbReference type="Proteomes" id="UP000003947"/>
    </source>
</evidence>
<dbReference type="STRING" id="864069.MicloDRAFT_00037890"/>
<gene>
    <name evidence="1" type="ORF">MicloDRAFT_00037890</name>
</gene>
<dbReference type="Proteomes" id="UP000003947">
    <property type="component" value="Unassembled WGS sequence"/>
</dbReference>
<dbReference type="PATRIC" id="fig|864069.3.peg.4119"/>
<evidence type="ECO:0000313" key="1">
    <source>
        <dbReference type="EMBL" id="EIM27231.1"/>
    </source>
</evidence>
<sequence length="184" mass="18350">MPQIITETTTGSPAVTVTHLNPVRVGGSEIVRSDSGTGIVVSIFGSGSAPVDGIDLSGSLNVLKIGSSGGTSSDHIGAFVGGVDTYGNTVINDAQISGGSLGLAVSGRHSTVCDNDVIRNIENVTSYSGNDRLIGNHAGNVLIPGAGGALSYDADGSGSGSQALVQIATLPKNLKLTSKDVFVI</sequence>
<dbReference type="HOGENOM" id="CLU_1466622_0_0_5"/>